<evidence type="ECO:0000313" key="2">
    <source>
        <dbReference type="Proteomes" id="UP000663844"/>
    </source>
</evidence>
<name>A0A820RG97_9BILA</name>
<dbReference type="EMBL" id="CAJOAZ010030681">
    <property type="protein sequence ID" value="CAF4434748.1"/>
    <property type="molecule type" value="Genomic_DNA"/>
</dbReference>
<sequence>KWKYEYYCRIYGLYMFPNFQGSLLSIDDPRIDPSNPSCLSNQIGNKTALKFDGVSLLSKSSVTILAGSLKSNRTYQFMVQMENIQNSSIQATGYVLVKVDDTHPQMIVIG</sequence>
<reference evidence="1" key="1">
    <citation type="submission" date="2021-02" db="EMBL/GenBank/DDBJ databases">
        <authorList>
            <person name="Nowell W R."/>
        </authorList>
    </citation>
    <scope>NUCLEOTIDE SEQUENCE</scope>
</reference>
<evidence type="ECO:0000313" key="1">
    <source>
        <dbReference type="EMBL" id="CAF4434748.1"/>
    </source>
</evidence>
<gene>
    <name evidence="1" type="ORF">OXD698_LOCUS53454</name>
</gene>
<accession>A0A820RG97</accession>
<organism evidence="1 2">
    <name type="scientific">Adineta steineri</name>
    <dbReference type="NCBI Taxonomy" id="433720"/>
    <lineage>
        <taxon>Eukaryota</taxon>
        <taxon>Metazoa</taxon>
        <taxon>Spiralia</taxon>
        <taxon>Gnathifera</taxon>
        <taxon>Rotifera</taxon>
        <taxon>Eurotatoria</taxon>
        <taxon>Bdelloidea</taxon>
        <taxon>Adinetida</taxon>
        <taxon>Adinetidae</taxon>
        <taxon>Adineta</taxon>
    </lineage>
</organism>
<dbReference type="Proteomes" id="UP000663844">
    <property type="component" value="Unassembled WGS sequence"/>
</dbReference>
<comment type="caution">
    <text evidence="1">The sequence shown here is derived from an EMBL/GenBank/DDBJ whole genome shotgun (WGS) entry which is preliminary data.</text>
</comment>
<feature type="non-terminal residue" evidence="1">
    <location>
        <position position="1"/>
    </location>
</feature>
<dbReference type="AlphaFoldDB" id="A0A820RG97"/>
<proteinExistence type="predicted"/>
<protein>
    <submittedName>
        <fullName evidence="1">Uncharacterized protein</fullName>
    </submittedName>
</protein>